<organism evidence="1">
    <name type="scientific">Rhizophora mucronata</name>
    <name type="common">Asiatic mangrove</name>
    <dbReference type="NCBI Taxonomy" id="61149"/>
    <lineage>
        <taxon>Eukaryota</taxon>
        <taxon>Viridiplantae</taxon>
        <taxon>Streptophyta</taxon>
        <taxon>Embryophyta</taxon>
        <taxon>Tracheophyta</taxon>
        <taxon>Spermatophyta</taxon>
        <taxon>Magnoliopsida</taxon>
        <taxon>eudicotyledons</taxon>
        <taxon>Gunneridae</taxon>
        <taxon>Pentapetalae</taxon>
        <taxon>rosids</taxon>
        <taxon>fabids</taxon>
        <taxon>Malpighiales</taxon>
        <taxon>Rhizophoraceae</taxon>
        <taxon>Rhizophora</taxon>
    </lineage>
</organism>
<sequence length="15" mass="1636">MAAKAELSSQFVLQL</sequence>
<name>A0A2P2NSK0_RHIMU</name>
<protein>
    <submittedName>
        <fullName evidence="1">Uncharacterized protein</fullName>
    </submittedName>
</protein>
<dbReference type="EMBL" id="GGEC01064887">
    <property type="protein sequence ID" value="MBX45371.1"/>
    <property type="molecule type" value="Transcribed_RNA"/>
</dbReference>
<reference evidence="1" key="1">
    <citation type="submission" date="2018-02" db="EMBL/GenBank/DDBJ databases">
        <title>Rhizophora mucronata_Transcriptome.</title>
        <authorList>
            <person name="Meera S.P."/>
            <person name="Sreeshan A."/>
            <person name="Augustine A."/>
        </authorList>
    </citation>
    <scope>NUCLEOTIDE SEQUENCE</scope>
    <source>
        <tissue evidence="1">Leaf</tissue>
    </source>
</reference>
<proteinExistence type="predicted"/>
<evidence type="ECO:0000313" key="1">
    <source>
        <dbReference type="EMBL" id="MBX45371.1"/>
    </source>
</evidence>
<accession>A0A2P2NSK0</accession>